<keyword evidence="2 5" id="KW-0238">DNA-binding</keyword>
<organism evidence="5 6">
    <name type="scientific">[Bacillus] enclensis</name>
    <dbReference type="NCBI Taxonomy" id="1402860"/>
    <lineage>
        <taxon>Bacteria</taxon>
        <taxon>Bacillati</taxon>
        <taxon>Bacillota</taxon>
        <taxon>Bacilli</taxon>
        <taxon>Bacillales</taxon>
        <taxon>Bacillaceae</taxon>
        <taxon>Rossellomorea</taxon>
    </lineage>
</organism>
<dbReference type="PANTHER" id="PTHR42756">
    <property type="entry name" value="TRANSCRIPTIONAL REGULATOR, MARR"/>
    <property type="match status" value="1"/>
</dbReference>
<dbReference type="GO" id="GO:0003700">
    <property type="term" value="F:DNA-binding transcription factor activity"/>
    <property type="evidence" value="ECO:0007669"/>
    <property type="project" value="InterPro"/>
</dbReference>
<dbReference type="AlphaFoldDB" id="A0A0V8H514"/>
<gene>
    <name evidence="5" type="ORF">GA0061094_4361</name>
</gene>
<dbReference type="InterPro" id="IPR036388">
    <property type="entry name" value="WH-like_DNA-bd_sf"/>
</dbReference>
<keyword evidence="6" id="KW-1185">Reference proteome</keyword>
<dbReference type="RefSeq" id="WP_058300045.1">
    <property type="nucleotide sequence ID" value="NZ_FMAU01000012.1"/>
</dbReference>
<keyword evidence="1" id="KW-0805">Transcription regulation</keyword>
<accession>A0A0V8H514</accession>
<dbReference type="PRINTS" id="PR00598">
    <property type="entry name" value="HTHMARR"/>
</dbReference>
<dbReference type="InterPro" id="IPR000835">
    <property type="entry name" value="HTH_MarR-typ"/>
</dbReference>
<keyword evidence="3" id="KW-0804">Transcription</keyword>
<sequence>MNEKHLEMIELELAILIRRATNLSSHKKLGTLDRSAYLLLRRIANKGAAGVKVLAEEFMLDISTISRQAGALEQKGYLYRIPDPLDGRSYKLDITELGTTVFKEHKQARLERISEKIEDWPEDERESFGKLLKKFNESLIL</sequence>
<name>A0A0V8H514_9BACI</name>
<dbReference type="SMART" id="SM00347">
    <property type="entry name" value="HTH_MARR"/>
    <property type="match status" value="1"/>
</dbReference>
<dbReference type="Gene3D" id="1.10.10.10">
    <property type="entry name" value="Winged helix-like DNA-binding domain superfamily/Winged helix DNA-binding domain"/>
    <property type="match status" value="1"/>
</dbReference>
<dbReference type="OrthoDB" id="2389730at2"/>
<protein>
    <submittedName>
        <fullName evidence="5">DNA-binding transcriptional regulator, MarR family</fullName>
    </submittedName>
</protein>
<dbReference type="Pfam" id="PF01047">
    <property type="entry name" value="MarR"/>
    <property type="match status" value="1"/>
</dbReference>
<evidence type="ECO:0000313" key="5">
    <source>
        <dbReference type="EMBL" id="SCC36893.1"/>
    </source>
</evidence>
<dbReference type="GO" id="GO:0003677">
    <property type="term" value="F:DNA binding"/>
    <property type="evidence" value="ECO:0007669"/>
    <property type="project" value="UniProtKB-KW"/>
</dbReference>
<dbReference type="PANTHER" id="PTHR42756:SF1">
    <property type="entry name" value="TRANSCRIPTIONAL REPRESSOR OF EMRAB OPERON"/>
    <property type="match status" value="1"/>
</dbReference>
<dbReference type="PROSITE" id="PS50995">
    <property type="entry name" value="HTH_MARR_2"/>
    <property type="match status" value="1"/>
</dbReference>
<evidence type="ECO:0000256" key="2">
    <source>
        <dbReference type="ARBA" id="ARBA00023125"/>
    </source>
</evidence>
<reference evidence="6" key="1">
    <citation type="submission" date="2016-08" db="EMBL/GenBank/DDBJ databases">
        <authorList>
            <person name="Varghese N."/>
            <person name="Submissions Spin"/>
        </authorList>
    </citation>
    <scope>NUCLEOTIDE SEQUENCE [LARGE SCALE GENOMIC DNA]</scope>
    <source>
        <strain evidence="6">SGD-1123</strain>
    </source>
</reference>
<evidence type="ECO:0000256" key="1">
    <source>
        <dbReference type="ARBA" id="ARBA00023015"/>
    </source>
</evidence>
<dbReference type="InterPro" id="IPR036390">
    <property type="entry name" value="WH_DNA-bd_sf"/>
</dbReference>
<dbReference type="SUPFAM" id="SSF46785">
    <property type="entry name" value="Winged helix' DNA-binding domain"/>
    <property type="match status" value="1"/>
</dbReference>
<proteinExistence type="predicted"/>
<dbReference type="EMBL" id="FMAU01000012">
    <property type="protein sequence ID" value="SCC36893.1"/>
    <property type="molecule type" value="Genomic_DNA"/>
</dbReference>
<evidence type="ECO:0000313" key="6">
    <source>
        <dbReference type="Proteomes" id="UP000181997"/>
    </source>
</evidence>
<dbReference type="Proteomes" id="UP000181997">
    <property type="component" value="Unassembled WGS sequence"/>
</dbReference>
<dbReference type="PROSITE" id="PS01117">
    <property type="entry name" value="HTH_MARR_1"/>
    <property type="match status" value="1"/>
</dbReference>
<dbReference type="InterPro" id="IPR023187">
    <property type="entry name" value="Tscrpt_reg_MarR-type_CS"/>
</dbReference>
<feature type="domain" description="HTH marR-type" evidence="4">
    <location>
        <begin position="10"/>
        <end position="137"/>
    </location>
</feature>
<evidence type="ECO:0000259" key="4">
    <source>
        <dbReference type="PROSITE" id="PS50995"/>
    </source>
</evidence>
<evidence type="ECO:0000256" key="3">
    <source>
        <dbReference type="ARBA" id="ARBA00023163"/>
    </source>
</evidence>